<dbReference type="AlphaFoldDB" id="D8M581"/>
<evidence type="ECO:0000313" key="1">
    <source>
        <dbReference type="EMBL" id="CBK23220.2"/>
    </source>
</evidence>
<reference evidence="1" key="1">
    <citation type="submission" date="2010-02" db="EMBL/GenBank/DDBJ databases">
        <title>Sequencing and annotation of the Blastocystis hominis genome.</title>
        <authorList>
            <person name="Wincker P."/>
        </authorList>
    </citation>
    <scope>NUCLEOTIDE SEQUENCE</scope>
    <source>
        <strain evidence="1">Singapore isolate B</strain>
    </source>
</reference>
<dbReference type="CDD" id="cd00742">
    <property type="entry name" value="FABP"/>
    <property type="match status" value="1"/>
</dbReference>
<dbReference type="Proteomes" id="UP000008312">
    <property type="component" value="Unassembled WGS sequence"/>
</dbReference>
<accession>D8M581</accession>
<dbReference type="RefSeq" id="XP_012897268.1">
    <property type="nucleotide sequence ID" value="XM_013041814.1"/>
</dbReference>
<evidence type="ECO:0000313" key="2">
    <source>
        <dbReference type="Proteomes" id="UP000008312"/>
    </source>
</evidence>
<organism evidence="1">
    <name type="scientific">Blastocystis hominis</name>
    <dbReference type="NCBI Taxonomy" id="12968"/>
    <lineage>
        <taxon>Eukaryota</taxon>
        <taxon>Sar</taxon>
        <taxon>Stramenopiles</taxon>
        <taxon>Bigyra</taxon>
        <taxon>Opalozoa</taxon>
        <taxon>Opalinata</taxon>
        <taxon>Blastocystidae</taxon>
        <taxon>Blastocystis</taxon>
    </lineage>
</organism>
<dbReference type="SUPFAM" id="SSF50814">
    <property type="entry name" value="Lipocalins"/>
    <property type="match status" value="1"/>
</dbReference>
<dbReference type="GeneID" id="24920247"/>
<dbReference type="InParanoid" id="D8M581"/>
<sequence>MPINLTGTWKLDANRSESLLPYLSALGVPDLAAQAASKLVDILGITQTDECFTICRMSRFGKDTKSIRFGDEYTVKSVMGGTHRIKVSKQDNALIMITQISNNIGVLRDTRVLEENGRVMHVNLVLQMTSGQRVVVNRYFVKSNLSCEELLEQTDSTTVKRYFQMGMI</sequence>
<dbReference type="EMBL" id="FN668657">
    <property type="protein sequence ID" value="CBK23220.2"/>
    <property type="molecule type" value="Genomic_DNA"/>
</dbReference>
<dbReference type="InterPro" id="IPR012674">
    <property type="entry name" value="Calycin"/>
</dbReference>
<dbReference type="Gene3D" id="2.40.128.20">
    <property type="match status" value="1"/>
</dbReference>
<keyword evidence="2" id="KW-1185">Reference proteome</keyword>
<protein>
    <submittedName>
        <fullName evidence="1">Uncharacterized protein</fullName>
    </submittedName>
</protein>
<gene>
    <name evidence="1" type="ORF">GSBLH_T00003131001</name>
</gene>
<proteinExistence type="predicted"/>
<name>D8M581_BLAHO</name>
<dbReference type="OrthoDB" id="76592at2759"/>